<dbReference type="Proteomes" id="UP001310890">
    <property type="component" value="Unassembled WGS sequence"/>
</dbReference>
<accession>A0AAN7TJ89</accession>
<proteinExistence type="predicted"/>
<comment type="caution">
    <text evidence="1">The sequence shown here is derived from an EMBL/GenBank/DDBJ whole genome shotgun (WGS) entry which is preliminary data.</text>
</comment>
<dbReference type="PANTHER" id="PTHR38791:SF1">
    <property type="entry name" value="TRANSCRIPTION FACTOR, PUTATIVE-RELATED"/>
    <property type="match status" value="1"/>
</dbReference>
<evidence type="ECO:0000313" key="1">
    <source>
        <dbReference type="EMBL" id="KAK5114108.1"/>
    </source>
</evidence>
<name>A0AAN7TJ89_9PEZI</name>
<gene>
    <name evidence="1" type="ORF">LTR62_002677</name>
</gene>
<dbReference type="EMBL" id="JAVRRL010000019">
    <property type="protein sequence ID" value="KAK5114108.1"/>
    <property type="molecule type" value="Genomic_DNA"/>
</dbReference>
<protein>
    <submittedName>
        <fullName evidence="1">Uncharacterized protein</fullName>
    </submittedName>
</protein>
<dbReference type="AlphaFoldDB" id="A0AAN7TJ89"/>
<dbReference type="PANTHER" id="PTHR38791">
    <property type="entry name" value="ZN(II)2CYS6 TRANSCRIPTION FACTOR (EUROFUNG)-RELATED-RELATED"/>
    <property type="match status" value="1"/>
</dbReference>
<reference evidence="1" key="1">
    <citation type="submission" date="2023-08" db="EMBL/GenBank/DDBJ databases">
        <title>Black Yeasts Isolated from many extreme environments.</title>
        <authorList>
            <person name="Coleine C."/>
            <person name="Stajich J.E."/>
            <person name="Selbmann L."/>
        </authorList>
    </citation>
    <scope>NUCLEOTIDE SEQUENCE</scope>
    <source>
        <strain evidence="1">CCFEE 5401</strain>
    </source>
</reference>
<dbReference type="InterPro" id="IPR053175">
    <property type="entry name" value="DHMBA_Reg_Transcription_Factor"/>
</dbReference>
<evidence type="ECO:0000313" key="2">
    <source>
        <dbReference type="Proteomes" id="UP001310890"/>
    </source>
</evidence>
<dbReference type="InterPro" id="IPR021858">
    <property type="entry name" value="Fun_TF"/>
</dbReference>
<sequence length="466" mass="52204">MERLQCSRCTHKYFQAGEQSESSVVASSSQAVTIPLSRQLTTDQDTFGRTFFSDQFVTPDHLAFMDDLPFDDFLSGPIIACGLSAIANIRNSVSLRDSARRHYATAIMALNKALRDPVRMREDRTLIAVMLLGMYEPLSWESSHALHSWDHHIQGAIQVVQMRGVEQLQTDFGRKLFRALYITILLNAYTSEQPVADFYVSYCKALDADLATQRLDTLAVLGARLAGIRAGYKRRDETDETLERLATTLETDLILWSEKMLADGLPPFPFDDWPGYARNEVRSCNLYRCLRIVLSRIQEAIYRRSWPHLARSPPSPQHYRDIRERMANEICTAVGQQLNPVSATQEARLPSTGAETLAPASVAAGFISIWVLEIAGTALLEQLADTSISPGGSRTLVLDRPLHLDPASATSVRLGWVIGRLNMIAEERGILWARAVSEMLAGEKRILYILGRSRFSMDYEMEDTGA</sequence>
<organism evidence="1 2">
    <name type="scientific">Meristemomyces frigidus</name>
    <dbReference type="NCBI Taxonomy" id="1508187"/>
    <lineage>
        <taxon>Eukaryota</taxon>
        <taxon>Fungi</taxon>
        <taxon>Dikarya</taxon>
        <taxon>Ascomycota</taxon>
        <taxon>Pezizomycotina</taxon>
        <taxon>Dothideomycetes</taxon>
        <taxon>Dothideomycetidae</taxon>
        <taxon>Mycosphaerellales</taxon>
        <taxon>Teratosphaeriaceae</taxon>
        <taxon>Meristemomyces</taxon>
    </lineage>
</organism>
<dbReference type="Pfam" id="PF11951">
    <property type="entry name" value="Fungal_trans_2"/>
    <property type="match status" value="1"/>
</dbReference>